<keyword evidence="3" id="KW-0408">Iron</keyword>
<dbReference type="GO" id="GO:0046872">
    <property type="term" value="F:metal ion binding"/>
    <property type="evidence" value="ECO:0007669"/>
    <property type="project" value="UniProtKB-KW"/>
</dbReference>
<dbReference type="SUPFAM" id="SSF142019">
    <property type="entry name" value="Nqo1 FMN-binding domain-like"/>
    <property type="match status" value="1"/>
</dbReference>
<protein>
    <recommendedName>
        <fullName evidence="5">NADH-ubiquinone oxidoreductase 51kDa subunit FMN-binding domain-containing protein</fullName>
    </recommendedName>
</protein>
<reference evidence="6" key="1">
    <citation type="submission" date="2018-05" db="EMBL/GenBank/DDBJ databases">
        <authorList>
            <person name="Lanie J.A."/>
            <person name="Ng W.-L."/>
            <person name="Kazmierczak K.M."/>
            <person name="Andrzejewski T.M."/>
            <person name="Davidsen T.M."/>
            <person name="Wayne K.J."/>
            <person name="Tettelin H."/>
            <person name="Glass J.I."/>
            <person name="Rusch D."/>
            <person name="Podicherti R."/>
            <person name="Tsui H.-C.T."/>
            <person name="Winkler M.E."/>
        </authorList>
    </citation>
    <scope>NUCLEOTIDE SEQUENCE</scope>
</reference>
<dbReference type="Gene3D" id="3.40.50.11540">
    <property type="entry name" value="NADH-ubiquinone oxidoreductase 51kDa subunit"/>
    <property type="match status" value="1"/>
</dbReference>
<organism evidence="6">
    <name type="scientific">marine metagenome</name>
    <dbReference type="NCBI Taxonomy" id="408172"/>
    <lineage>
        <taxon>unclassified sequences</taxon>
        <taxon>metagenomes</taxon>
        <taxon>ecological metagenomes</taxon>
    </lineage>
</organism>
<dbReference type="GO" id="GO:0051539">
    <property type="term" value="F:4 iron, 4 sulfur cluster binding"/>
    <property type="evidence" value="ECO:0007669"/>
    <property type="project" value="UniProtKB-KW"/>
</dbReference>
<evidence type="ECO:0000256" key="2">
    <source>
        <dbReference type="ARBA" id="ARBA00022723"/>
    </source>
</evidence>
<dbReference type="InterPro" id="IPR011538">
    <property type="entry name" value="Nuo51_FMN-bd"/>
</dbReference>
<gene>
    <name evidence="6" type="ORF">METZ01_LOCUS178306</name>
</gene>
<evidence type="ECO:0000256" key="3">
    <source>
        <dbReference type="ARBA" id="ARBA00023004"/>
    </source>
</evidence>
<evidence type="ECO:0000256" key="4">
    <source>
        <dbReference type="ARBA" id="ARBA00023014"/>
    </source>
</evidence>
<evidence type="ECO:0000259" key="5">
    <source>
        <dbReference type="Pfam" id="PF01512"/>
    </source>
</evidence>
<sequence length="249" mass="26875">VVQVGQCSASTGAYDELENIKSRYSDTHRIDVAGCSGACFSGSRVSGLNSSDIFSSDPDFFGSQSRYVLEGIGEIAWDDAWQYISVGGFDGLAKALSLTSEEVIEIVSDSGLRGRGGAYFPVAMKWESASSQRATPVVIVNAEEGEPGLFKDRHLIEGMPFRVLEGALIAAYASGSEEVIIYVNAEATLAYHRLDVAIRKCQELGFVGKNVLGTEFSVDVRLFRGAGGYVCGEESTLINTMEGRRREPR</sequence>
<feature type="domain" description="NADH-ubiquinone oxidoreductase 51kDa subunit FMN-binding" evidence="5">
    <location>
        <begin position="107"/>
        <end position="248"/>
    </location>
</feature>
<evidence type="ECO:0000313" key="6">
    <source>
        <dbReference type="EMBL" id="SVB25452.1"/>
    </source>
</evidence>
<feature type="non-terminal residue" evidence="6">
    <location>
        <position position="1"/>
    </location>
</feature>
<dbReference type="PANTHER" id="PTHR43578:SF2">
    <property type="entry name" value="BIFURCATING [FEFE] HYDROGENASE BETA SUBUNIT"/>
    <property type="match status" value="1"/>
</dbReference>
<dbReference type="Gene3D" id="6.10.250.1450">
    <property type="match status" value="1"/>
</dbReference>
<keyword evidence="4" id="KW-0411">Iron-sulfur</keyword>
<keyword evidence="2" id="KW-0479">Metal-binding</keyword>
<keyword evidence="1" id="KW-0004">4Fe-4S</keyword>
<accession>A0A382CI20</accession>
<dbReference type="InterPro" id="IPR037225">
    <property type="entry name" value="Nuo51_FMN-bd_sf"/>
</dbReference>
<evidence type="ECO:0000256" key="1">
    <source>
        <dbReference type="ARBA" id="ARBA00022485"/>
    </source>
</evidence>
<name>A0A382CI20_9ZZZZ</name>
<feature type="non-terminal residue" evidence="6">
    <location>
        <position position="249"/>
    </location>
</feature>
<dbReference type="Pfam" id="PF01512">
    <property type="entry name" value="Complex1_51K"/>
    <property type="match status" value="1"/>
</dbReference>
<dbReference type="PANTHER" id="PTHR43578">
    <property type="entry name" value="NADH-QUINONE OXIDOREDUCTASE SUBUNIT F"/>
    <property type="match status" value="1"/>
</dbReference>
<dbReference type="EMBL" id="UINC01034508">
    <property type="protein sequence ID" value="SVB25452.1"/>
    <property type="molecule type" value="Genomic_DNA"/>
</dbReference>
<proteinExistence type="predicted"/>
<dbReference type="AlphaFoldDB" id="A0A382CI20"/>